<dbReference type="InterPro" id="IPR039425">
    <property type="entry name" value="RNA_pol_sigma-70-like"/>
</dbReference>
<dbReference type="GO" id="GO:0003677">
    <property type="term" value="F:DNA binding"/>
    <property type="evidence" value="ECO:0007669"/>
    <property type="project" value="InterPro"/>
</dbReference>
<evidence type="ECO:0000259" key="5">
    <source>
        <dbReference type="Pfam" id="PF08281"/>
    </source>
</evidence>
<dbReference type="GO" id="GO:0016987">
    <property type="term" value="F:sigma factor activity"/>
    <property type="evidence" value="ECO:0007669"/>
    <property type="project" value="UniProtKB-KW"/>
</dbReference>
<keyword evidence="7" id="KW-1185">Reference proteome</keyword>
<comment type="caution">
    <text evidence="6">The sequence shown here is derived from an EMBL/GenBank/DDBJ whole genome shotgun (WGS) entry which is preliminary data.</text>
</comment>
<dbReference type="AlphaFoldDB" id="A0AAE3L4E2"/>
<reference evidence="6" key="1">
    <citation type="submission" date="2022-08" db="EMBL/GenBank/DDBJ databases">
        <title>Genomic Encyclopedia of Type Strains, Phase III (KMG-III): the genomes of soil and plant-associated and newly described type strains.</title>
        <authorList>
            <person name="Whitman W."/>
        </authorList>
    </citation>
    <scope>NUCLEOTIDE SEQUENCE</scope>
    <source>
        <strain evidence="6">HMT 1</strain>
    </source>
</reference>
<dbReference type="RefSeq" id="WP_259055662.1">
    <property type="nucleotide sequence ID" value="NZ_JANUCT010000011.1"/>
</dbReference>
<dbReference type="InterPro" id="IPR013325">
    <property type="entry name" value="RNA_pol_sigma_r2"/>
</dbReference>
<dbReference type="EMBL" id="JANUCT010000011">
    <property type="protein sequence ID" value="MCS3903713.1"/>
    <property type="molecule type" value="Genomic_DNA"/>
</dbReference>
<feature type="domain" description="RNA polymerase sigma factor 70 region 4 type 2" evidence="5">
    <location>
        <begin position="103"/>
        <end position="155"/>
    </location>
</feature>
<evidence type="ECO:0000313" key="6">
    <source>
        <dbReference type="EMBL" id="MCS3903713.1"/>
    </source>
</evidence>
<dbReference type="PANTHER" id="PTHR43133">
    <property type="entry name" value="RNA POLYMERASE ECF-TYPE SIGMA FACTO"/>
    <property type="match status" value="1"/>
</dbReference>
<dbReference type="Proteomes" id="UP001204445">
    <property type="component" value="Unassembled WGS sequence"/>
</dbReference>
<keyword evidence="2" id="KW-0805">Transcription regulation</keyword>
<accession>A0AAE3L4E2</accession>
<dbReference type="Pfam" id="PF08281">
    <property type="entry name" value="Sigma70_r4_2"/>
    <property type="match status" value="1"/>
</dbReference>
<dbReference type="Gene3D" id="1.10.1740.10">
    <property type="match status" value="1"/>
</dbReference>
<dbReference type="InterPro" id="IPR036388">
    <property type="entry name" value="WH-like_DNA-bd_sf"/>
</dbReference>
<dbReference type="InterPro" id="IPR014284">
    <property type="entry name" value="RNA_pol_sigma-70_dom"/>
</dbReference>
<sequence>MNLKLQQLFLRHRQELEEFLCKRVSSPEVAADLAQEAYLRVLDSERPCADENLRRRLFRAASELAATHQKQAASDKAKMGAPVVAEATDGSAEQQALSTEELDILRQAIDELPRVTRKVFLLHKFEQLSYAEIAAQLDMPRNKVTVHMARALAYCRQRLDEYRRRG</sequence>
<proteinExistence type="inferred from homology"/>
<dbReference type="InterPro" id="IPR013249">
    <property type="entry name" value="RNA_pol_sigma70_r4_t2"/>
</dbReference>
<dbReference type="InterPro" id="IPR013324">
    <property type="entry name" value="RNA_pol_sigma_r3/r4-like"/>
</dbReference>
<dbReference type="GO" id="GO:0006352">
    <property type="term" value="P:DNA-templated transcription initiation"/>
    <property type="evidence" value="ECO:0007669"/>
    <property type="project" value="InterPro"/>
</dbReference>
<evidence type="ECO:0000313" key="7">
    <source>
        <dbReference type="Proteomes" id="UP001204445"/>
    </source>
</evidence>
<dbReference type="NCBIfam" id="TIGR02937">
    <property type="entry name" value="sigma70-ECF"/>
    <property type="match status" value="1"/>
</dbReference>
<evidence type="ECO:0000256" key="1">
    <source>
        <dbReference type="ARBA" id="ARBA00010641"/>
    </source>
</evidence>
<keyword evidence="4" id="KW-0804">Transcription</keyword>
<gene>
    <name evidence="6" type="ORF">J2T55_001744</name>
</gene>
<protein>
    <submittedName>
        <fullName evidence="6">RNA polymerase sigma-70 factor (ECF subfamily)</fullName>
    </submittedName>
</protein>
<dbReference type="SUPFAM" id="SSF88659">
    <property type="entry name" value="Sigma3 and sigma4 domains of RNA polymerase sigma factors"/>
    <property type="match status" value="1"/>
</dbReference>
<name>A0AAE3L4E2_9GAMM</name>
<keyword evidence="3" id="KW-0731">Sigma factor</keyword>
<evidence type="ECO:0000256" key="3">
    <source>
        <dbReference type="ARBA" id="ARBA00023082"/>
    </source>
</evidence>
<comment type="similarity">
    <text evidence="1">Belongs to the sigma-70 factor family. ECF subfamily.</text>
</comment>
<dbReference type="Gene3D" id="1.10.10.10">
    <property type="entry name" value="Winged helix-like DNA-binding domain superfamily/Winged helix DNA-binding domain"/>
    <property type="match status" value="1"/>
</dbReference>
<organism evidence="6 7">
    <name type="scientific">Methylohalomonas lacus</name>
    <dbReference type="NCBI Taxonomy" id="398773"/>
    <lineage>
        <taxon>Bacteria</taxon>
        <taxon>Pseudomonadati</taxon>
        <taxon>Pseudomonadota</taxon>
        <taxon>Gammaproteobacteria</taxon>
        <taxon>Methylohalomonadales</taxon>
        <taxon>Methylohalomonadaceae</taxon>
        <taxon>Methylohalomonas</taxon>
    </lineage>
</organism>
<dbReference type="SUPFAM" id="SSF88946">
    <property type="entry name" value="Sigma2 domain of RNA polymerase sigma factors"/>
    <property type="match status" value="1"/>
</dbReference>
<dbReference type="PANTHER" id="PTHR43133:SF63">
    <property type="entry name" value="RNA POLYMERASE SIGMA FACTOR FECI-RELATED"/>
    <property type="match status" value="1"/>
</dbReference>
<evidence type="ECO:0000256" key="4">
    <source>
        <dbReference type="ARBA" id="ARBA00023163"/>
    </source>
</evidence>
<evidence type="ECO:0000256" key="2">
    <source>
        <dbReference type="ARBA" id="ARBA00023015"/>
    </source>
</evidence>